<evidence type="ECO:0000313" key="3">
    <source>
        <dbReference type="EMBL" id="GGP07792.1"/>
    </source>
</evidence>
<keyword evidence="4" id="KW-1185">Reference proteome</keyword>
<dbReference type="PANTHER" id="PTHR43267">
    <property type="entry name" value="TRNA THREONYLCARBAMOYLADENOSINE DEHYDRATASE"/>
    <property type="match status" value="1"/>
</dbReference>
<sequence>MTRASEAAAALSPEEFYAEFTRRNAGVVTERQQRALSTATVLVAGCGSVGGAAVEPLTRLGVRDFVLAEPDTFELNNLNRQQATFRDLGRNKAEVAAERVIAINPHASVRVHAEGVTQENVFELTAFCDLIVDGVDVTTGPGWQAKHALHRSASQRRLPLITGWDMAGVQYVQCYDYRHVPEPFNGLVTEDDLRQCGVWELIFKAIPVQLIPPDMLTEVAPNLTNQDYSVPQVIYAAVMFGAITSHMAARLLAGEEVRDEVHLDLHEQVRPATRRRLNRAEAESLLFALRQTSARGLGSPDPGKDEQTERNAGGNGEGMRRATR</sequence>
<feature type="domain" description="THIF-type NAD/FAD binding fold" evidence="2">
    <location>
        <begin position="23"/>
        <end position="163"/>
    </location>
</feature>
<gene>
    <name evidence="3" type="ORF">GCM10012278_36990</name>
</gene>
<dbReference type="RefSeq" id="WP_225277022.1">
    <property type="nucleotide sequence ID" value="NZ_BMNK01000005.1"/>
</dbReference>
<proteinExistence type="predicted"/>
<dbReference type="SUPFAM" id="SSF69572">
    <property type="entry name" value="Activating enzymes of the ubiquitin-like proteins"/>
    <property type="match status" value="1"/>
</dbReference>
<dbReference type="GO" id="GO:0008641">
    <property type="term" value="F:ubiquitin-like modifier activating enzyme activity"/>
    <property type="evidence" value="ECO:0007669"/>
    <property type="project" value="InterPro"/>
</dbReference>
<evidence type="ECO:0000256" key="1">
    <source>
        <dbReference type="SAM" id="MobiDB-lite"/>
    </source>
</evidence>
<dbReference type="AlphaFoldDB" id="A0A918A5B1"/>
<name>A0A918A5B1_9ACTN</name>
<evidence type="ECO:0000259" key="2">
    <source>
        <dbReference type="Pfam" id="PF00899"/>
    </source>
</evidence>
<dbReference type="EMBL" id="BMNK01000005">
    <property type="protein sequence ID" value="GGP07792.1"/>
    <property type="molecule type" value="Genomic_DNA"/>
</dbReference>
<dbReference type="GO" id="GO:0061504">
    <property type="term" value="P:cyclic threonylcarbamoyladenosine biosynthetic process"/>
    <property type="evidence" value="ECO:0007669"/>
    <property type="project" value="TreeGrafter"/>
</dbReference>
<reference evidence="3" key="2">
    <citation type="submission" date="2020-09" db="EMBL/GenBank/DDBJ databases">
        <authorList>
            <person name="Sun Q."/>
            <person name="Zhou Y."/>
        </authorList>
    </citation>
    <scope>NUCLEOTIDE SEQUENCE</scope>
    <source>
        <strain evidence="3">CGMCC 4.7430</strain>
    </source>
</reference>
<comment type="caution">
    <text evidence="3">The sequence shown here is derived from an EMBL/GenBank/DDBJ whole genome shotgun (WGS) entry which is preliminary data.</text>
</comment>
<dbReference type="Gene3D" id="3.40.50.720">
    <property type="entry name" value="NAD(P)-binding Rossmann-like Domain"/>
    <property type="match status" value="1"/>
</dbReference>
<dbReference type="InterPro" id="IPR000594">
    <property type="entry name" value="ThiF_NAD_FAD-bd"/>
</dbReference>
<dbReference type="Pfam" id="PF00899">
    <property type="entry name" value="ThiF"/>
    <property type="match status" value="1"/>
</dbReference>
<dbReference type="GO" id="GO:0061503">
    <property type="term" value="F:tRNA threonylcarbamoyladenosine dehydratase"/>
    <property type="evidence" value="ECO:0007669"/>
    <property type="project" value="TreeGrafter"/>
</dbReference>
<accession>A0A918A5B1</accession>
<protein>
    <recommendedName>
        <fullName evidence="2">THIF-type NAD/FAD binding fold domain-containing protein</fullName>
    </recommendedName>
</protein>
<organism evidence="3 4">
    <name type="scientific">Nonomuraea glycinis</name>
    <dbReference type="NCBI Taxonomy" id="2047744"/>
    <lineage>
        <taxon>Bacteria</taxon>
        <taxon>Bacillati</taxon>
        <taxon>Actinomycetota</taxon>
        <taxon>Actinomycetes</taxon>
        <taxon>Streptosporangiales</taxon>
        <taxon>Streptosporangiaceae</taxon>
        <taxon>Nonomuraea</taxon>
    </lineage>
</organism>
<dbReference type="PANTHER" id="PTHR43267:SF1">
    <property type="entry name" value="TRNA THREONYLCARBAMOYLADENOSINE DEHYDRATASE"/>
    <property type="match status" value="1"/>
</dbReference>
<dbReference type="InterPro" id="IPR035985">
    <property type="entry name" value="Ubiquitin-activating_enz"/>
</dbReference>
<feature type="region of interest" description="Disordered" evidence="1">
    <location>
        <begin position="292"/>
        <end position="324"/>
    </location>
</feature>
<evidence type="ECO:0000313" key="4">
    <source>
        <dbReference type="Proteomes" id="UP000660745"/>
    </source>
</evidence>
<dbReference type="Proteomes" id="UP000660745">
    <property type="component" value="Unassembled WGS sequence"/>
</dbReference>
<dbReference type="InterPro" id="IPR045886">
    <property type="entry name" value="ThiF/MoeB/HesA"/>
</dbReference>
<reference evidence="3" key="1">
    <citation type="journal article" date="2014" name="Int. J. Syst. Evol. Microbiol.">
        <title>Complete genome sequence of Corynebacterium casei LMG S-19264T (=DSM 44701T), isolated from a smear-ripened cheese.</title>
        <authorList>
            <consortium name="US DOE Joint Genome Institute (JGI-PGF)"/>
            <person name="Walter F."/>
            <person name="Albersmeier A."/>
            <person name="Kalinowski J."/>
            <person name="Ruckert C."/>
        </authorList>
    </citation>
    <scope>NUCLEOTIDE SEQUENCE</scope>
    <source>
        <strain evidence="3">CGMCC 4.7430</strain>
    </source>
</reference>